<accession>A0A0C2M1J0</accession>
<organism evidence="2 3">
    <name type="scientific">Thelohanellus kitauei</name>
    <name type="common">Myxosporean</name>
    <dbReference type="NCBI Taxonomy" id="669202"/>
    <lineage>
        <taxon>Eukaryota</taxon>
        <taxon>Metazoa</taxon>
        <taxon>Cnidaria</taxon>
        <taxon>Myxozoa</taxon>
        <taxon>Myxosporea</taxon>
        <taxon>Bivalvulida</taxon>
        <taxon>Platysporina</taxon>
        <taxon>Myxobolidae</taxon>
        <taxon>Thelohanellus</taxon>
    </lineage>
</organism>
<reference evidence="2 3" key="1">
    <citation type="journal article" date="2014" name="Genome Biol. Evol.">
        <title>The genome of the myxosporean Thelohanellus kitauei shows adaptations to nutrient acquisition within its fish host.</title>
        <authorList>
            <person name="Yang Y."/>
            <person name="Xiong J."/>
            <person name="Zhou Z."/>
            <person name="Huo F."/>
            <person name="Miao W."/>
            <person name="Ran C."/>
            <person name="Liu Y."/>
            <person name="Zhang J."/>
            <person name="Feng J."/>
            <person name="Wang M."/>
            <person name="Wang M."/>
            <person name="Wang L."/>
            <person name="Yao B."/>
        </authorList>
    </citation>
    <scope>NUCLEOTIDE SEQUENCE [LARGE SCALE GENOMIC DNA]</scope>
    <source>
        <strain evidence="2">Wuqing</strain>
    </source>
</reference>
<dbReference type="EMBL" id="JWZT01005390">
    <property type="protein sequence ID" value="KII60940.1"/>
    <property type="molecule type" value="Genomic_DNA"/>
</dbReference>
<sequence length="144" mass="15814">MARSRMVCNFIAPPRIRSFESPASAPQGFRSNSDAVIDVDDFGAPEEASYSLSFMTPNPYFGPRFCIIWDSVEVPTKAAIKPELLQLQGSKDRCGHQSSSQESRMASKYPEGKRAIRICSAACGLVKLARASGLSHWHLCMGRS</sequence>
<evidence type="ECO:0000313" key="3">
    <source>
        <dbReference type="Proteomes" id="UP000031668"/>
    </source>
</evidence>
<proteinExistence type="predicted"/>
<dbReference type="AlphaFoldDB" id="A0A0C2M1J0"/>
<name>A0A0C2M1J0_THEKT</name>
<dbReference type="Proteomes" id="UP000031668">
    <property type="component" value="Unassembled WGS sequence"/>
</dbReference>
<keyword evidence="3" id="KW-1185">Reference proteome</keyword>
<feature type="region of interest" description="Disordered" evidence="1">
    <location>
        <begin position="90"/>
        <end position="109"/>
    </location>
</feature>
<comment type="caution">
    <text evidence="2">The sequence shown here is derived from an EMBL/GenBank/DDBJ whole genome shotgun (WGS) entry which is preliminary data.</text>
</comment>
<gene>
    <name evidence="2" type="ORF">RF11_13913</name>
</gene>
<protein>
    <submittedName>
        <fullName evidence="2">Uncharacterized protein</fullName>
    </submittedName>
</protein>
<evidence type="ECO:0000313" key="2">
    <source>
        <dbReference type="EMBL" id="KII60940.1"/>
    </source>
</evidence>
<evidence type="ECO:0000256" key="1">
    <source>
        <dbReference type="SAM" id="MobiDB-lite"/>
    </source>
</evidence>